<dbReference type="SUPFAM" id="SSF58104">
    <property type="entry name" value="Methyl-accepting chemotaxis protein (MCP) signaling domain"/>
    <property type="match status" value="1"/>
</dbReference>
<dbReference type="PRINTS" id="PR00260">
    <property type="entry name" value="CHEMTRNSDUCR"/>
</dbReference>
<evidence type="ECO:0000256" key="3">
    <source>
        <dbReference type="ARBA" id="ARBA00023224"/>
    </source>
</evidence>
<dbReference type="InterPro" id="IPR004089">
    <property type="entry name" value="MCPsignal_dom"/>
</dbReference>
<feature type="transmembrane region" description="Helical" evidence="6">
    <location>
        <begin position="87"/>
        <end position="103"/>
    </location>
</feature>
<feature type="domain" description="T-SNARE coiled-coil homology" evidence="8">
    <location>
        <begin position="197"/>
        <end position="259"/>
    </location>
</feature>
<evidence type="ECO:0000256" key="2">
    <source>
        <dbReference type="ARBA" id="ARBA00022519"/>
    </source>
</evidence>
<dbReference type="SMART" id="SM00283">
    <property type="entry name" value="MA"/>
    <property type="match status" value="1"/>
</dbReference>
<dbReference type="EMBL" id="CP158367">
    <property type="protein sequence ID" value="XBX74398.1"/>
    <property type="molecule type" value="Genomic_DNA"/>
</dbReference>
<keyword evidence="2" id="KW-1003">Cell membrane</keyword>
<keyword evidence="6" id="KW-0812">Transmembrane</keyword>
<feature type="transmembrane region" description="Helical" evidence="6">
    <location>
        <begin position="110"/>
        <end position="129"/>
    </location>
</feature>
<dbReference type="GO" id="GO:0007165">
    <property type="term" value="P:signal transduction"/>
    <property type="evidence" value="ECO:0007669"/>
    <property type="project" value="UniProtKB-KW"/>
</dbReference>
<keyword evidence="6" id="KW-0472">Membrane</keyword>
<comment type="subcellular location">
    <subcellularLocation>
        <location evidence="1">Cell inner membrane</location>
        <topology evidence="1">Multi-pass membrane protein</topology>
    </subcellularLocation>
</comment>
<dbReference type="PROSITE" id="PS50192">
    <property type="entry name" value="T_SNARE"/>
    <property type="match status" value="1"/>
</dbReference>
<evidence type="ECO:0000259" key="7">
    <source>
        <dbReference type="PROSITE" id="PS50111"/>
    </source>
</evidence>
<reference evidence="9" key="2">
    <citation type="submission" date="2024-06" db="EMBL/GenBank/DDBJ databases">
        <authorList>
            <person name="Petrova K.O."/>
            <person name="Toshchakov S.V."/>
            <person name="Boltjanskaja Y.V."/>
            <person name="Kevbrin V."/>
        </authorList>
    </citation>
    <scope>NUCLEOTIDE SEQUENCE</scope>
    <source>
        <strain evidence="9">Z-910T</strain>
    </source>
</reference>
<evidence type="ECO:0000256" key="4">
    <source>
        <dbReference type="ARBA" id="ARBA00029447"/>
    </source>
</evidence>
<dbReference type="Pfam" id="PF00015">
    <property type="entry name" value="MCPsignal"/>
    <property type="match status" value="1"/>
</dbReference>
<dbReference type="GO" id="GO:0005886">
    <property type="term" value="C:plasma membrane"/>
    <property type="evidence" value="ECO:0007669"/>
    <property type="project" value="UniProtKB-SubCell"/>
</dbReference>
<dbReference type="PROSITE" id="PS50111">
    <property type="entry name" value="CHEMOTAXIS_TRANSDUC_2"/>
    <property type="match status" value="1"/>
</dbReference>
<comment type="similarity">
    <text evidence="4">Belongs to the methyl-accepting chemotaxis (MCP) protein family.</text>
</comment>
<feature type="domain" description="Methyl-accepting transducer" evidence="7">
    <location>
        <begin position="206"/>
        <end position="463"/>
    </location>
</feature>
<evidence type="ECO:0000313" key="9">
    <source>
        <dbReference type="EMBL" id="XBX74398.1"/>
    </source>
</evidence>
<feature type="transmembrane region" description="Helical" evidence="6">
    <location>
        <begin position="38"/>
        <end position="57"/>
    </location>
</feature>
<feature type="transmembrane region" description="Helical" evidence="6">
    <location>
        <begin position="12"/>
        <end position="32"/>
    </location>
</feature>
<dbReference type="GO" id="GO:0004888">
    <property type="term" value="F:transmembrane signaling receptor activity"/>
    <property type="evidence" value="ECO:0007669"/>
    <property type="project" value="InterPro"/>
</dbReference>
<dbReference type="PANTHER" id="PTHR32089">
    <property type="entry name" value="METHYL-ACCEPTING CHEMOTAXIS PROTEIN MCPB"/>
    <property type="match status" value="1"/>
</dbReference>
<sequence length="490" mass="53894">MDKEYLLHKKNVLVVRLLWFSVGLGVLASILSDSYQEALILSAVGGGISIITTVLVLKKWATMYIQYISAVGMAVLVYFFAITAPNVNSILLIFFTVSITSLYHNYKSIIFSGILGMGLCFFLFTNYRVEVFSGMGSTGFIFLNILFALIITILAFQTRMGEKLQQETEEKERAALSVQENLQKVVDEIKNSINTLTNVGNSLDRNVSESQEISNELTKTFQEVSSGISSQTNSVNDISSSIQEIDSKVMTSNQNSKQVINLAKQTTGLTSEGNEEINHLNIKIKQVSKTIEHVDDLMKGLQEQSKDIGSILLQIGEISNQTNLLALNASIEAARAGEHGKGFAVVANEVRNLAEMTSNSADKVEQMITSMVEKTNQVSSYVAESQVEVNEGFQSTERANEVFSGILQQAKEVENQSSQLTDMLQSLQKDTSVIVNESVSIANVTEQSNAAVQQVLASAEHQNERMDTLATNFSELTAVTKQLEQVMTKK</sequence>
<evidence type="ECO:0000259" key="8">
    <source>
        <dbReference type="PROSITE" id="PS50192"/>
    </source>
</evidence>
<reference evidence="9" key="1">
    <citation type="journal article" date="2013" name="Extremophiles">
        <title>Proteinivorax tanatarense gen. nov., sp. nov., an anaerobic, haloalkaliphilic, proteolytic bacterium isolated from a decaying algal bloom, and proposal of Proteinivoraceae fam. nov.</title>
        <authorList>
            <person name="Kevbrin V."/>
            <person name="Boltyanskaya Y."/>
            <person name="Zhilina T."/>
            <person name="Kolganova T."/>
            <person name="Lavrentjeva E."/>
            <person name="Kuznetsov B."/>
        </authorList>
    </citation>
    <scope>NUCLEOTIDE SEQUENCE</scope>
    <source>
        <strain evidence="9">Z-910T</strain>
    </source>
</reference>
<organism evidence="9">
    <name type="scientific">Proteinivorax tanatarense</name>
    <dbReference type="NCBI Taxonomy" id="1260629"/>
    <lineage>
        <taxon>Bacteria</taxon>
        <taxon>Bacillati</taxon>
        <taxon>Bacillota</taxon>
        <taxon>Clostridia</taxon>
        <taxon>Eubacteriales</taxon>
        <taxon>Proteinivoracaceae</taxon>
        <taxon>Proteinivorax</taxon>
    </lineage>
</organism>
<proteinExistence type="inferred from homology"/>
<dbReference type="GO" id="GO:0006935">
    <property type="term" value="P:chemotaxis"/>
    <property type="evidence" value="ECO:0007669"/>
    <property type="project" value="InterPro"/>
</dbReference>
<dbReference type="InterPro" id="IPR000727">
    <property type="entry name" value="T_SNARE_dom"/>
</dbReference>
<evidence type="ECO:0000256" key="5">
    <source>
        <dbReference type="PROSITE-ProRule" id="PRU00284"/>
    </source>
</evidence>
<keyword evidence="2" id="KW-0997">Cell inner membrane</keyword>
<protein>
    <submittedName>
        <fullName evidence="9">Methyl-accepting chemotaxis protein</fullName>
    </submittedName>
</protein>
<gene>
    <name evidence="9" type="ORF">PRVXT_002433</name>
</gene>
<evidence type="ECO:0000256" key="1">
    <source>
        <dbReference type="ARBA" id="ARBA00004429"/>
    </source>
</evidence>
<dbReference type="AlphaFoldDB" id="A0AAU7VJU9"/>
<keyword evidence="6" id="KW-1133">Transmembrane helix</keyword>
<dbReference type="InterPro" id="IPR004090">
    <property type="entry name" value="Chemotax_Me-accpt_rcpt"/>
</dbReference>
<dbReference type="PANTHER" id="PTHR32089:SF112">
    <property type="entry name" value="LYSOZYME-LIKE PROTEIN-RELATED"/>
    <property type="match status" value="1"/>
</dbReference>
<name>A0AAU7VJU9_9FIRM</name>
<feature type="transmembrane region" description="Helical" evidence="6">
    <location>
        <begin position="135"/>
        <end position="156"/>
    </location>
</feature>
<dbReference type="Gene3D" id="1.10.287.950">
    <property type="entry name" value="Methyl-accepting chemotaxis protein"/>
    <property type="match status" value="1"/>
</dbReference>
<keyword evidence="3 5" id="KW-0807">Transducer</keyword>
<dbReference type="RefSeq" id="WP_350343152.1">
    <property type="nucleotide sequence ID" value="NZ_CP158367.1"/>
</dbReference>
<accession>A0AAU7VJU9</accession>
<evidence type="ECO:0000256" key="6">
    <source>
        <dbReference type="SAM" id="Phobius"/>
    </source>
</evidence>